<accession>A0A2A2G8H9</accession>
<keyword evidence="2" id="KW-0874">Quinone</keyword>
<keyword evidence="2" id="KW-0812">Transmembrane</keyword>
<feature type="transmembrane region" description="Helical" evidence="2">
    <location>
        <begin position="89"/>
        <end position="109"/>
    </location>
</feature>
<dbReference type="InterPro" id="IPR001457">
    <property type="entry name" value="NADH_UbQ/plastoQ_OxRdtase_su6"/>
</dbReference>
<comment type="caution">
    <text evidence="3">The sequence shown here is derived from an EMBL/GenBank/DDBJ whole genome shotgun (WGS) entry which is preliminary data.</text>
</comment>
<organism evidence="3 4">
    <name type="scientific">Fodinibius salipaludis</name>
    <dbReference type="NCBI Taxonomy" id="2032627"/>
    <lineage>
        <taxon>Bacteria</taxon>
        <taxon>Pseudomonadati</taxon>
        <taxon>Balneolota</taxon>
        <taxon>Balneolia</taxon>
        <taxon>Balneolales</taxon>
        <taxon>Balneolaceae</taxon>
        <taxon>Fodinibius</taxon>
    </lineage>
</organism>
<feature type="transmembrane region" description="Helical" evidence="2">
    <location>
        <begin position="6"/>
        <end position="23"/>
    </location>
</feature>
<dbReference type="InterPro" id="IPR042106">
    <property type="entry name" value="Nuo/plastoQ_OxRdtase_6_NuoJ"/>
</dbReference>
<comment type="subcellular location">
    <subcellularLocation>
        <location evidence="2">Cell membrane</location>
        <topology evidence="2">Multi-pass membrane protein</topology>
    </subcellularLocation>
</comment>
<feature type="transmembrane region" description="Helical" evidence="2">
    <location>
        <begin position="53"/>
        <end position="77"/>
    </location>
</feature>
<dbReference type="GO" id="GO:0008137">
    <property type="term" value="F:NADH dehydrogenase (ubiquinone) activity"/>
    <property type="evidence" value="ECO:0007669"/>
    <property type="project" value="UniProtKB-UniRule"/>
</dbReference>
<keyword evidence="2" id="KW-0520">NAD</keyword>
<dbReference type="EC" id="7.1.1.-" evidence="2"/>
<dbReference type="GO" id="GO:0005886">
    <property type="term" value="C:plasma membrane"/>
    <property type="evidence" value="ECO:0007669"/>
    <property type="project" value="UniProtKB-SubCell"/>
</dbReference>
<dbReference type="EMBL" id="NSKE01000010">
    <property type="protein sequence ID" value="PAU93133.1"/>
    <property type="molecule type" value="Genomic_DNA"/>
</dbReference>
<dbReference type="Gene3D" id="1.20.120.1200">
    <property type="entry name" value="NADH-ubiquinone/plastoquinone oxidoreductase chain 6, subunit NuoJ"/>
    <property type="match status" value="1"/>
</dbReference>
<dbReference type="Pfam" id="PF00499">
    <property type="entry name" value="Oxidored_q3"/>
    <property type="match status" value="1"/>
</dbReference>
<dbReference type="OrthoDB" id="9790848at2"/>
<sequence length="173" mass="18846">MITYIFVFLAVLAVASALAMVISKNTVNSALFLVLNMVSLAGLFLLLKAQFLAVIQILVYAGAIMVLFLFVIMLLNVEDEESLFSRFRVKYFVAFLVGIAVFSQLLYSIGSFSEMLPEVAPEMTEAGTVEAVGEVLYSQYLLPFHIIALLLTAAVNGALMIAQHKIKPGASND</sequence>
<comment type="similarity">
    <text evidence="1 2">Belongs to the complex I subunit 6 family.</text>
</comment>
<evidence type="ECO:0000313" key="4">
    <source>
        <dbReference type="Proteomes" id="UP000218831"/>
    </source>
</evidence>
<keyword evidence="2" id="KW-0472">Membrane</keyword>
<comment type="function">
    <text evidence="2">NDH-1 shuttles electrons from NADH, via FMN and iron-sulfur (Fe-S) centers, to quinones in the respiratory chain. Couples the redox reaction to proton translocation (for every two electrons transferred, four hydrogen ions are translocated across the cytoplasmic membrane), and thus conserves the redox energy in a proton gradient.</text>
</comment>
<gene>
    <name evidence="3" type="ORF">CK503_13280</name>
</gene>
<keyword evidence="4" id="KW-1185">Reference proteome</keyword>
<dbReference type="PANTHER" id="PTHR33269">
    <property type="entry name" value="NADH-UBIQUINONE OXIDOREDUCTASE CHAIN 6"/>
    <property type="match status" value="1"/>
</dbReference>
<dbReference type="Proteomes" id="UP000218831">
    <property type="component" value="Unassembled WGS sequence"/>
</dbReference>
<evidence type="ECO:0000256" key="1">
    <source>
        <dbReference type="ARBA" id="ARBA00005698"/>
    </source>
</evidence>
<dbReference type="RefSeq" id="WP_095607316.1">
    <property type="nucleotide sequence ID" value="NZ_NSKE01000010.1"/>
</dbReference>
<protein>
    <recommendedName>
        <fullName evidence="2">NADH-quinone oxidoreductase subunit J</fullName>
        <ecNumber evidence="2">7.1.1.-</ecNumber>
    </recommendedName>
</protein>
<proteinExistence type="inferred from homology"/>
<evidence type="ECO:0000256" key="2">
    <source>
        <dbReference type="RuleBase" id="RU004429"/>
    </source>
</evidence>
<name>A0A2A2G8H9_9BACT</name>
<dbReference type="GO" id="GO:0048038">
    <property type="term" value="F:quinone binding"/>
    <property type="evidence" value="ECO:0007669"/>
    <property type="project" value="UniProtKB-UniRule"/>
</dbReference>
<comment type="catalytic activity">
    <reaction evidence="2">
        <text>a quinone + NADH + 5 H(+)(in) = a quinol + NAD(+) + 4 H(+)(out)</text>
        <dbReference type="Rhea" id="RHEA:57888"/>
        <dbReference type="ChEBI" id="CHEBI:15378"/>
        <dbReference type="ChEBI" id="CHEBI:24646"/>
        <dbReference type="ChEBI" id="CHEBI:57540"/>
        <dbReference type="ChEBI" id="CHEBI:57945"/>
        <dbReference type="ChEBI" id="CHEBI:132124"/>
    </reaction>
</comment>
<dbReference type="AlphaFoldDB" id="A0A2A2G8H9"/>
<feature type="transmembrane region" description="Helical" evidence="2">
    <location>
        <begin position="30"/>
        <end position="47"/>
    </location>
</feature>
<evidence type="ECO:0000313" key="3">
    <source>
        <dbReference type="EMBL" id="PAU93133.1"/>
    </source>
</evidence>
<keyword evidence="2" id="KW-1003">Cell membrane</keyword>
<reference evidence="3 4" key="1">
    <citation type="submission" date="2017-08" db="EMBL/GenBank/DDBJ databases">
        <title>Aliifodinibius alkalisoli sp. nov., isolated from saline alkaline soil.</title>
        <authorList>
            <person name="Liu D."/>
            <person name="Zhang G."/>
        </authorList>
    </citation>
    <scope>NUCLEOTIDE SEQUENCE [LARGE SCALE GENOMIC DNA]</scope>
    <source>
        <strain evidence="3 4">WN023</strain>
    </source>
</reference>
<dbReference type="PANTHER" id="PTHR33269:SF17">
    <property type="entry name" value="NADH-UBIQUINONE OXIDOREDUCTASE CHAIN 6"/>
    <property type="match status" value="1"/>
</dbReference>
<keyword evidence="2" id="KW-1133">Transmembrane helix</keyword>
<feature type="transmembrane region" description="Helical" evidence="2">
    <location>
        <begin position="140"/>
        <end position="162"/>
    </location>
</feature>